<name>A0AA41ZI24_9SPHN</name>
<dbReference type="RefSeq" id="WP_179512516.1">
    <property type="nucleotide sequence ID" value="NZ_JANFAV010000018.1"/>
</dbReference>
<keyword evidence="2" id="KW-1185">Reference proteome</keyword>
<gene>
    <name evidence="1" type="ORF">NEE01_19940</name>
</gene>
<reference evidence="1" key="1">
    <citation type="submission" date="2022-06" db="EMBL/GenBank/DDBJ databases">
        <title>Sphingomonas sp. nov. isolated from rhizosphere soil of tomato.</title>
        <authorList>
            <person name="Dong H."/>
            <person name="Gao R."/>
        </authorList>
    </citation>
    <scope>NUCLEOTIDE SEQUENCE</scope>
    <source>
        <strain evidence="1">MMSM24</strain>
    </source>
</reference>
<protein>
    <submittedName>
        <fullName evidence="1">Uncharacterized protein</fullName>
    </submittedName>
</protein>
<comment type="caution">
    <text evidence="1">The sequence shown here is derived from an EMBL/GenBank/DDBJ whole genome shotgun (WGS) entry which is preliminary data.</text>
</comment>
<dbReference type="EMBL" id="JANFAV010000018">
    <property type="protein sequence ID" value="MCW6537056.1"/>
    <property type="molecule type" value="Genomic_DNA"/>
</dbReference>
<dbReference type="Proteomes" id="UP001165565">
    <property type="component" value="Unassembled WGS sequence"/>
</dbReference>
<proteinExistence type="predicted"/>
<sequence length="101" mass="10873">MPNDDVAEIRGELARRIAAIAPRRGAAALAREIDAIRRIAHHNNMLPAVTVAHLLESALARGEQGALVHDWLAMLDEAVHSDRQDAATSDAFAAACQVRFA</sequence>
<evidence type="ECO:0000313" key="1">
    <source>
        <dbReference type="EMBL" id="MCW6537056.1"/>
    </source>
</evidence>
<organism evidence="1 2">
    <name type="scientific">Sphingomonas lycopersici</name>
    <dbReference type="NCBI Taxonomy" id="2951807"/>
    <lineage>
        <taxon>Bacteria</taxon>
        <taxon>Pseudomonadati</taxon>
        <taxon>Pseudomonadota</taxon>
        <taxon>Alphaproteobacteria</taxon>
        <taxon>Sphingomonadales</taxon>
        <taxon>Sphingomonadaceae</taxon>
        <taxon>Sphingomonas</taxon>
    </lineage>
</organism>
<evidence type="ECO:0000313" key="2">
    <source>
        <dbReference type="Proteomes" id="UP001165565"/>
    </source>
</evidence>
<accession>A0AA41ZI24</accession>
<dbReference type="AlphaFoldDB" id="A0AA41ZI24"/>